<dbReference type="AlphaFoldDB" id="A0A2X3EFY2"/>
<dbReference type="STRING" id="580.GCA_001266615_04044"/>
<dbReference type="EMBL" id="CAADJD010000018">
    <property type="protein sequence ID" value="VFS64733.1"/>
    <property type="molecule type" value="Genomic_DNA"/>
</dbReference>
<dbReference type="Proteomes" id="UP000401081">
    <property type="component" value="Unassembled WGS sequence"/>
</dbReference>
<evidence type="ECO:0000313" key="1">
    <source>
        <dbReference type="EMBL" id="VFS64733.1"/>
    </source>
</evidence>
<accession>A0A2X3EFY2</accession>
<proteinExistence type="predicted"/>
<name>A0A2X3EFY2_KLUCR</name>
<evidence type="ECO:0000313" key="2">
    <source>
        <dbReference type="Proteomes" id="UP000401081"/>
    </source>
</evidence>
<sequence length="59" mass="6576">MPGYRVTIMVTLVLLVNKSGAICKFLLCVTATLLSMQRVIRFVLSPVVVVMNLVRWQPG</sequence>
<keyword evidence="2" id="KW-1185">Reference proteome</keyword>
<reference evidence="1 2" key="1">
    <citation type="submission" date="2019-03" db="EMBL/GenBank/DDBJ databases">
        <authorList>
            <consortium name="Pathogen Informatics"/>
        </authorList>
    </citation>
    <scope>NUCLEOTIDE SEQUENCE [LARGE SCALE GENOMIC DNA]</scope>
    <source>
        <strain evidence="1 2">NCTC12993</strain>
    </source>
</reference>
<protein>
    <submittedName>
        <fullName evidence="1">Uncharacterized protein</fullName>
    </submittedName>
</protein>
<gene>
    <name evidence="1" type="ORF">NCTC12993_03346</name>
</gene>
<organism evidence="1 2">
    <name type="scientific">Kluyvera cryocrescens</name>
    <name type="common">Kluyvera citrophila</name>
    <dbReference type="NCBI Taxonomy" id="580"/>
    <lineage>
        <taxon>Bacteria</taxon>
        <taxon>Pseudomonadati</taxon>
        <taxon>Pseudomonadota</taxon>
        <taxon>Gammaproteobacteria</taxon>
        <taxon>Enterobacterales</taxon>
        <taxon>Enterobacteriaceae</taxon>
        <taxon>Kluyvera</taxon>
    </lineage>
</organism>